<dbReference type="Gene3D" id="3.40.50.1010">
    <property type="entry name" value="5'-nuclease"/>
    <property type="match status" value="1"/>
</dbReference>
<reference evidence="2 3" key="1">
    <citation type="submission" date="2011-08" db="EMBL/GenBank/DDBJ databases">
        <title>The genome of the obligate endobacterium of an arbuscular mycorrhizal fungus reveals an interphylum network of nutritional interactions.</title>
        <authorList>
            <person name="Ghignone S."/>
            <person name="Salvioli A."/>
            <person name="Anca I."/>
            <person name="Lumini E."/>
            <person name="Ortu G."/>
            <person name="Petiti L."/>
            <person name="Cruveiller S."/>
            <person name="Bianciotto V."/>
            <person name="Piffanelli P."/>
            <person name="Lanfranco L."/>
            <person name="Bonfante P."/>
        </authorList>
    </citation>
    <scope>NUCLEOTIDE SEQUENCE [LARGE SCALE GENOMIC DNA]</scope>
    <source>
        <strain evidence="2 3">BEG34</strain>
    </source>
</reference>
<accession>G2J7R5</accession>
<gene>
    <name evidence="2" type="ORF">CAGGBEG34_180119</name>
</gene>
<comment type="caution">
    <text evidence="2">The sequence shown here is derived from an EMBL/GenBank/DDBJ whole genome shotgun (WGS) entry which is preliminary data.</text>
</comment>
<dbReference type="InterPro" id="IPR002716">
    <property type="entry name" value="PIN_dom"/>
</dbReference>
<evidence type="ECO:0000313" key="2">
    <source>
        <dbReference type="EMBL" id="CCD28810.1"/>
    </source>
</evidence>
<sequence>MKMTIDTNVLLRAVVGDDARQSRLAIQAMERAELVAISVHVLCELAWVLNRQYEVSRPDIAATICQLLNTKNVALNRPAAEAGLTMLESGGDFADGVIAYEGGWLGGEMFVSFDKKAVSLLAAQNQSARLL</sequence>
<dbReference type="RefSeq" id="WP_006682084.1">
    <property type="nucleotide sequence ID" value="NZ_CAFB01000034.1"/>
</dbReference>
<dbReference type="EMBL" id="CAFB01000034">
    <property type="protein sequence ID" value="CCD28810.1"/>
    <property type="molecule type" value="Genomic_DNA"/>
</dbReference>
<dbReference type="Pfam" id="PF01850">
    <property type="entry name" value="PIN"/>
    <property type="match status" value="1"/>
</dbReference>
<feature type="domain" description="PIN" evidence="1">
    <location>
        <begin position="4"/>
        <end position="99"/>
    </location>
</feature>
<dbReference type="STRING" id="1070319.CAGGBEG34_180119"/>
<dbReference type="InterPro" id="IPR029060">
    <property type="entry name" value="PIN-like_dom_sf"/>
</dbReference>
<evidence type="ECO:0000259" key="1">
    <source>
        <dbReference type="Pfam" id="PF01850"/>
    </source>
</evidence>
<dbReference type="AlphaFoldDB" id="G2J7R5"/>
<proteinExistence type="predicted"/>
<protein>
    <recommendedName>
        <fullName evidence="1">PIN domain-containing protein</fullName>
    </recommendedName>
</protein>
<dbReference type="CDD" id="cd18683">
    <property type="entry name" value="PIN_VapC-like"/>
    <property type="match status" value="1"/>
</dbReference>
<keyword evidence="3" id="KW-1185">Reference proteome</keyword>
<dbReference type="PANTHER" id="PTHR39664:SF2">
    <property type="entry name" value="NUCLEIC ACID-BINDING PROTEIN, CONTAINING PIN DOMAIN-RELATED"/>
    <property type="match status" value="1"/>
</dbReference>
<dbReference type="PANTHER" id="PTHR39664">
    <property type="match status" value="1"/>
</dbReference>
<evidence type="ECO:0000313" key="3">
    <source>
        <dbReference type="Proteomes" id="UP000054051"/>
    </source>
</evidence>
<name>G2J7R5_9BURK</name>
<dbReference type="eggNOG" id="COG5611">
    <property type="taxonomic scope" value="Bacteria"/>
</dbReference>
<dbReference type="SUPFAM" id="SSF88723">
    <property type="entry name" value="PIN domain-like"/>
    <property type="match status" value="1"/>
</dbReference>
<dbReference type="Proteomes" id="UP000054051">
    <property type="component" value="Unassembled WGS sequence"/>
</dbReference>
<dbReference type="OrthoDB" id="32974at2"/>
<organism evidence="2 3">
    <name type="scientific">Candidatus Glomeribacter gigasporarum BEG34</name>
    <dbReference type="NCBI Taxonomy" id="1070319"/>
    <lineage>
        <taxon>Bacteria</taxon>
        <taxon>Pseudomonadati</taxon>
        <taxon>Pseudomonadota</taxon>
        <taxon>Betaproteobacteria</taxon>
        <taxon>Burkholderiales</taxon>
        <taxon>Burkholderiaceae</taxon>
        <taxon>Candidatus Glomeribacter</taxon>
    </lineage>
</organism>